<protein>
    <submittedName>
        <fullName evidence="1">Uncharacterized protein</fullName>
    </submittedName>
</protein>
<accession>A0ABN9AAW4</accession>
<proteinExistence type="predicted"/>
<organism evidence="1 2">
    <name type="scientific">Staurois parvus</name>
    <dbReference type="NCBI Taxonomy" id="386267"/>
    <lineage>
        <taxon>Eukaryota</taxon>
        <taxon>Metazoa</taxon>
        <taxon>Chordata</taxon>
        <taxon>Craniata</taxon>
        <taxon>Vertebrata</taxon>
        <taxon>Euteleostomi</taxon>
        <taxon>Amphibia</taxon>
        <taxon>Batrachia</taxon>
        <taxon>Anura</taxon>
        <taxon>Neobatrachia</taxon>
        <taxon>Ranoidea</taxon>
        <taxon>Ranidae</taxon>
        <taxon>Staurois</taxon>
    </lineage>
</organism>
<evidence type="ECO:0000313" key="2">
    <source>
        <dbReference type="Proteomes" id="UP001162483"/>
    </source>
</evidence>
<sequence length="83" mass="8903">MTCKVIKAIGMQRNLHSHAKQTHSVKQHTVKPLIAPHVNLFLPSVISTVSVICISTDHFIGVTGDVSDTKSVPPTVRLPAAVP</sequence>
<evidence type="ECO:0000313" key="1">
    <source>
        <dbReference type="EMBL" id="CAI9532589.1"/>
    </source>
</evidence>
<dbReference type="Proteomes" id="UP001162483">
    <property type="component" value="Unassembled WGS sequence"/>
</dbReference>
<feature type="non-terminal residue" evidence="1">
    <location>
        <position position="83"/>
    </location>
</feature>
<dbReference type="EMBL" id="CATNWA010000068">
    <property type="protein sequence ID" value="CAI9532589.1"/>
    <property type="molecule type" value="Genomic_DNA"/>
</dbReference>
<reference evidence="1" key="1">
    <citation type="submission" date="2023-05" db="EMBL/GenBank/DDBJ databases">
        <authorList>
            <person name="Stuckert A."/>
        </authorList>
    </citation>
    <scope>NUCLEOTIDE SEQUENCE</scope>
</reference>
<comment type="caution">
    <text evidence="1">The sequence shown here is derived from an EMBL/GenBank/DDBJ whole genome shotgun (WGS) entry which is preliminary data.</text>
</comment>
<keyword evidence="2" id="KW-1185">Reference proteome</keyword>
<name>A0ABN9AAW4_9NEOB</name>
<gene>
    <name evidence="1" type="ORF">SPARVUS_LOCUS244101</name>
</gene>